<evidence type="ECO:0000256" key="1">
    <source>
        <dbReference type="SAM" id="Phobius"/>
    </source>
</evidence>
<keyword evidence="1" id="KW-1133">Transmembrane helix</keyword>
<keyword evidence="1" id="KW-0812">Transmembrane</keyword>
<organism evidence="2">
    <name type="scientific">Phaeodactylum tricornutum</name>
    <name type="common">Diatom</name>
    <dbReference type="NCBI Taxonomy" id="2850"/>
    <lineage>
        <taxon>Eukaryota</taxon>
        <taxon>Sar</taxon>
        <taxon>Stramenopiles</taxon>
        <taxon>Ochrophyta</taxon>
        <taxon>Bacillariophyta</taxon>
        <taxon>Bacillariophyceae</taxon>
        <taxon>Bacillariophycidae</taxon>
        <taxon>Naviculales</taxon>
        <taxon>Phaeodactylaceae</taxon>
        <taxon>Phaeodactylum</taxon>
    </lineage>
</organism>
<evidence type="ECO:0000313" key="2">
    <source>
        <dbReference type="EMBL" id="CAG9281437.1"/>
    </source>
</evidence>
<proteinExistence type="predicted"/>
<accession>A0A8J9T0V2</accession>
<dbReference type="SUPFAM" id="SSF53067">
    <property type="entry name" value="Actin-like ATPase domain"/>
    <property type="match status" value="1"/>
</dbReference>
<reference evidence="2" key="1">
    <citation type="submission" date="2022-02" db="EMBL/GenBank/DDBJ databases">
        <authorList>
            <person name="Giguere J D."/>
        </authorList>
    </citation>
    <scope>NUCLEOTIDE SEQUENCE</scope>
    <source>
        <strain evidence="2">CCAP 1055/1</strain>
    </source>
</reference>
<keyword evidence="1" id="KW-0472">Membrane</keyword>
<dbReference type="AlphaFoldDB" id="A0A8J9T0V2"/>
<dbReference type="InterPro" id="IPR043129">
    <property type="entry name" value="ATPase_NBD"/>
</dbReference>
<gene>
    <name evidence="2" type="ORF">PTTT1_LOCUS16468</name>
</gene>
<dbReference type="EMBL" id="OU594956">
    <property type="protein sequence ID" value="CAG9281437.1"/>
    <property type="molecule type" value="Genomic_DNA"/>
</dbReference>
<dbReference type="Proteomes" id="UP000836788">
    <property type="component" value="Chromosome 15"/>
</dbReference>
<feature type="transmembrane region" description="Helical" evidence="1">
    <location>
        <begin position="76"/>
        <end position="94"/>
    </location>
</feature>
<name>A0A8J9T0V2_PHATR</name>
<protein>
    <submittedName>
        <fullName evidence="2">Uncharacterized protein</fullName>
    </submittedName>
</protein>
<dbReference type="Gene3D" id="3.90.640.10">
    <property type="entry name" value="Actin, Chain A, domain 4"/>
    <property type="match status" value="1"/>
</dbReference>
<dbReference type="Gene3D" id="3.30.420.40">
    <property type="match status" value="2"/>
</dbReference>
<sequence>MLLFTSRRLSLRSAQQLPGMLAMANPGYPSNNTSNSQDDRAIETCHPGTLRPSRRTRIESWTTVRRNYHVSASRSFLLPLLALVPVAVPAVYFGRKYLRAQQLRRERVEDQQWHVLQEQRKADQTSGKEYNNIVLDLGTTDLKTVAFNNPTVQSDFQPDALWALQSSTTTNATTNSLNSKALFRLVRHYLQKSMQQPVDSRRDHVRVVLTVPPKPETAERYRHVLQDSLPSDSSVVWLPEPVAAIWGAQVLHLLPIPHDPRTLVIDIGGRTSTVSLVEKDHVVAATVLPNIGGQVLIDAYQRNEPHSTWKEAQQAVLDCEVAAHLYSDVEATVLQEALPKLYRGVHLSDQLPKPTTLETLWESAVAHLLETLESSSSLRFTTVVVVGGASNNETYQHSLQAAVTKTVAPQSVDWILPSKTDRSQLVTLGARSMMASCDYSFDKGLCPKSNV</sequence>